<accession>A0ABQ3NCZ4</accession>
<reference evidence="4" key="1">
    <citation type="submission" date="2020-09" db="EMBL/GenBank/DDBJ databases">
        <title>Whole genome shotgun sequence of Streptomyces cinnamonensis NBRC 15873.</title>
        <authorList>
            <person name="Komaki H."/>
            <person name="Tamura T."/>
        </authorList>
    </citation>
    <scope>NUCLEOTIDE SEQUENCE [LARGE SCALE GENOMIC DNA]</scope>
    <source>
        <strain evidence="4">NBRC 15873</strain>
    </source>
</reference>
<dbReference type="RefSeq" id="WP_191868617.1">
    <property type="nucleotide sequence ID" value="NZ_BMRU01000001.1"/>
</dbReference>
<dbReference type="GeneID" id="86956357"/>
<sequence length="210" mass="22166">MPVHPIPPPPIPADELLPSRHWYATAGAIAIVLIALGAVIGAFGFNNAIDSVDTDHAFANGDTVTLRLEPGGEKSIWVRDQEMGPSAPKCSITGPGGPRLADPGIDVFLTRDETWNPLYAIDVPRPDDYQITCSSDMPSKYAIGDSGGFLALAGWTVLAIALAALGITTCAVIILVTAFRRSRHRKQVSSIQHSSPVSETLTSPGRSADA</sequence>
<feature type="transmembrane region" description="Helical" evidence="2">
    <location>
        <begin position="149"/>
        <end position="179"/>
    </location>
</feature>
<dbReference type="Proteomes" id="UP000660554">
    <property type="component" value="Unassembled WGS sequence"/>
</dbReference>
<evidence type="ECO:0000313" key="3">
    <source>
        <dbReference type="EMBL" id="GHI10626.1"/>
    </source>
</evidence>
<keyword evidence="2" id="KW-0812">Transmembrane</keyword>
<dbReference type="EMBL" id="BNDV01000002">
    <property type="protein sequence ID" value="GHI10626.1"/>
    <property type="molecule type" value="Genomic_DNA"/>
</dbReference>
<keyword evidence="4" id="KW-1185">Reference proteome</keyword>
<gene>
    <name evidence="3" type="ORF">Scinn_00890</name>
</gene>
<organism evidence="3 4">
    <name type="scientific">Streptomyces virginiae</name>
    <name type="common">Streptomyces cinnamonensis</name>
    <dbReference type="NCBI Taxonomy" id="1961"/>
    <lineage>
        <taxon>Bacteria</taxon>
        <taxon>Bacillati</taxon>
        <taxon>Actinomycetota</taxon>
        <taxon>Actinomycetes</taxon>
        <taxon>Kitasatosporales</taxon>
        <taxon>Streptomycetaceae</taxon>
        <taxon>Streptomyces</taxon>
    </lineage>
</organism>
<evidence type="ECO:0000256" key="2">
    <source>
        <dbReference type="SAM" id="Phobius"/>
    </source>
</evidence>
<feature type="compositionally biased region" description="Polar residues" evidence="1">
    <location>
        <begin position="188"/>
        <end position="210"/>
    </location>
</feature>
<feature type="transmembrane region" description="Helical" evidence="2">
    <location>
        <begin position="21"/>
        <end position="45"/>
    </location>
</feature>
<evidence type="ECO:0000313" key="4">
    <source>
        <dbReference type="Proteomes" id="UP000660554"/>
    </source>
</evidence>
<comment type="caution">
    <text evidence="3">The sequence shown here is derived from an EMBL/GenBank/DDBJ whole genome shotgun (WGS) entry which is preliminary data.</text>
</comment>
<evidence type="ECO:0000256" key="1">
    <source>
        <dbReference type="SAM" id="MobiDB-lite"/>
    </source>
</evidence>
<feature type="region of interest" description="Disordered" evidence="1">
    <location>
        <begin position="187"/>
        <end position="210"/>
    </location>
</feature>
<keyword evidence="2" id="KW-1133">Transmembrane helix</keyword>
<protein>
    <recommendedName>
        <fullName evidence="5">Serine/arginine repetitive matrix protein 2</fullName>
    </recommendedName>
</protein>
<evidence type="ECO:0008006" key="5">
    <source>
        <dbReference type="Google" id="ProtNLM"/>
    </source>
</evidence>
<proteinExistence type="predicted"/>
<name>A0ABQ3NCZ4_STRVG</name>
<keyword evidence="2" id="KW-0472">Membrane</keyword>